<proteinExistence type="predicted"/>
<keyword evidence="2" id="KW-1185">Reference proteome</keyword>
<comment type="caution">
    <text evidence="1">The sequence shown here is derived from an EMBL/GenBank/DDBJ whole genome shotgun (WGS) entry which is preliminary data.</text>
</comment>
<sequence length="428" mass="48066">MVPSDRFLMVNLEWQGTRDVQSWYQRIESLALSAGRCAESHSGKTVLAVLDLLDRVLCMVKMEPCFETRGRYDRALQAPCAKLAETGLISCSEMQDLRQVPESLFATLEAAIADCPIKDDPFWAAVHQPGGIAWSLGAHHAYKSCDDDGPDLASNLICAGWSGILLEGHEVRNAKLRAFFEDRRDVALLSQLAEARSVAAMLEDATWNNPFLRNREVDLLQITLSIDDCGILGALLKGGVRWPRFLRIIFWHPIPPPIVYRPGSQRQLGDWYEDVFELTGETCSLQAVFDEVQEHYGLWSLDLRDCDKANFVRRDVAAELGVDLVEEDALAEAWYQRYAGGACLLNSHVFDTLLVDPRLMLDEHRPISEKMELWQAHLQTIGRINGNCTTDVRISSVDITATTAMAALDESTSFWQFCDDLQAQKPFS</sequence>
<accession>A0A1Q9DUF7</accession>
<evidence type="ECO:0000313" key="2">
    <source>
        <dbReference type="Proteomes" id="UP000186817"/>
    </source>
</evidence>
<reference evidence="1 2" key="1">
    <citation type="submission" date="2016-02" db="EMBL/GenBank/DDBJ databases">
        <title>Genome analysis of coral dinoflagellate symbionts highlights evolutionary adaptations to a symbiotic lifestyle.</title>
        <authorList>
            <person name="Aranda M."/>
            <person name="Li Y."/>
            <person name="Liew Y.J."/>
            <person name="Baumgarten S."/>
            <person name="Simakov O."/>
            <person name="Wilson M."/>
            <person name="Piel J."/>
            <person name="Ashoor H."/>
            <person name="Bougouffa S."/>
            <person name="Bajic V.B."/>
            <person name="Ryu T."/>
            <person name="Ravasi T."/>
            <person name="Bayer T."/>
            <person name="Micklem G."/>
            <person name="Kim H."/>
            <person name="Bhak J."/>
            <person name="Lajeunesse T.C."/>
            <person name="Voolstra C.R."/>
        </authorList>
    </citation>
    <scope>NUCLEOTIDE SEQUENCE [LARGE SCALE GENOMIC DNA]</scope>
    <source>
        <strain evidence="1 2">CCMP2467</strain>
    </source>
</reference>
<dbReference type="OrthoDB" id="438497at2759"/>
<dbReference type="Proteomes" id="UP000186817">
    <property type="component" value="Unassembled WGS sequence"/>
</dbReference>
<name>A0A1Q9DUF7_SYMMI</name>
<dbReference type="AlphaFoldDB" id="A0A1Q9DUF7"/>
<gene>
    <name evidence="1" type="ORF">AK812_SmicGene18713</name>
</gene>
<dbReference type="EMBL" id="LSRX01000385">
    <property type="protein sequence ID" value="OLP98802.1"/>
    <property type="molecule type" value="Genomic_DNA"/>
</dbReference>
<protein>
    <submittedName>
        <fullName evidence="1">Uncharacterized protein</fullName>
    </submittedName>
</protein>
<evidence type="ECO:0000313" key="1">
    <source>
        <dbReference type="EMBL" id="OLP98802.1"/>
    </source>
</evidence>
<organism evidence="1 2">
    <name type="scientific">Symbiodinium microadriaticum</name>
    <name type="common">Dinoflagellate</name>
    <name type="synonym">Zooxanthella microadriatica</name>
    <dbReference type="NCBI Taxonomy" id="2951"/>
    <lineage>
        <taxon>Eukaryota</taxon>
        <taxon>Sar</taxon>
        <taxon>Alveolata</taxon>
        <taxon>Dinophyceae</taxon>
        <taxon>Suessiales</taxon>
        <taxon>Symbiodiniaceae</taxon>
        <taxon>Symbiodinium</taxon>
    </lineage>
</organism>